<proteinExistence type="predicted"/>
<dbReference type="PROSITE" id="PS50865">
    <property type="entry name" value="ZF_MYND_2"/>
    <property type="match status" value="1"/>
</dbReference>
<dbReference type="Gene3D" id="6.10.140.2220">
    <property type="match status" value="1"/>
</dbReference>
<reference evidence="7" key="1">
    <citation type="submission" date="2024-04" db="EMBL/GenBank/DDBJ databases">
        <authorList>
            <person name="Shaw F."/>
            <person name="Minotto A."/>
        </authorList>
    </citation>
    <scope>NUCLEOTIDE SEQUENCE [LARGE SCALE GENOMIC DNA]</scope>
</reference>
<protein>
    <recommendedName>
        <fullName evidence="5">MYND-type domain-containing protein</fullName>
    </recommendedName>
</protein>
<evidence type="ECO:0000256" key="4">
    <source>
        <dbReference type="PROSITE-ProRule" id="PRU00134"/>
    </source>
</evidence>
<dbReference type="Proteomes" id="UP001497453">
    <property type="component" value="Chromosome 6"/>
</dbReference>
<dbReference type="SUPFAM" id="SSF144232">
    <property type="entry name" value="HIT/MYND zinc finger-like"/>
    <property type="match status" value="1"/>
</dbReference>
<sequence>MDESFETLINQAAEPVPNANLQLVLMKICVQIYAGELTQSDLDIFFSVFDSQWSLAKLSAAEKSGVTVDQLAFIDFLACLGAVVVRLTVAPSLGVTNSILDRWSRITRWLIVLESSCVTNTSSSVFGLKTRLICKDMIIAVLFACARNDPPPAILSALIDSEQLLSLVWRLWTQEIEDRRFFEESTVAAYPRVTCVLDAFCETKMNEDDMIAAVGGNCDDIARIILSHAKLALSQKKVNFYHLNCTLRVATSFSFKFISRFALLSHGALTTVVNAMAEAVASRSMLTATTIRFCYHYIHLFTLTSDPVPFVAEIVDAHILSHLINGDRWLASSPSLWDDELEATPEEILSDIITPFLIYPSVLQAVEKYTKKAGKRAKPSSENTKEFRVAWDHFTDWIETLLQAKKAINEHNPARAYETCHMCGKPDVQGEFKRCKGCMVLIYCSPQCQKRDWKKHGQGCKDVQQLREEKRVTETPKRDWRFIKRFIIYHLSLLDGDEDVSRKFDTCKNEYVEITLDFTEEPGVCYHFSDGDEPSCKCGELRREAAKARCDQTIRICAILPRGEHPEVLMLAIELEALRKASETYGMSSDEDFGKVVETIEHDGCCV</sequence>
<evidence type="ECO:0000259" key="5">
    <source>
        <dbReference type="PROSITE" id="PS50865"/>
    </source>
</evidence>
<keyword evidence="2 4" id="KW-0863">Zinc-finger</keyword>
<evidence type="ECO:0000256" key="3">
    <source>
        <dbReference type="ARBA" id="ARBA00022833"/>
    </source>
</evidence>
<accession>A0ABP1DUA1</accession>
<evidence type="ECO:0000256" key="2">
    <source>
        <dbReference type="ARBA" id="ARBA00022771"/>
    </source>
</evidence>
<evidence type="ECO:0000313" key="7">
    <source>
        <dbReference type="Proteomes" id="UP001497453"/>
    </source>
</evidence>
<feature type="domain" description="MYND-type" evidence="5">
    <location>
        <begin position="420"/>
        <end position="460"/>
    </location>
</feature>
<evidence type="ECO:0000256" key="1">
    <source>
        <dbReference type="ARBA" id="ARBA00022723"/>
    </source>
</evidence>
<gene>
    <name evidence="6" type="ORF">GFSPODELE1_LOCUS8330</name>
</gene>
<dbReference type="EMBL" id="OZ037949">
    <property type="protein sequence ID" value="CAL1711410.1"/>
    <property type="molecule type" value="Genomic_DNA"/>
</dbReference>
<dbReference type="Pfam" id="PF01753">
    <property type="entry name" value="zf-MYND"/>
    <property type="match status" value="1"/>
</dbReference>
<name>A0ABP1DUA1_9APHY</name>
<keyword evidence="7" id="KW-1185">Reference proteome</keyword>
<evidence type="ECO:0000313" key="6">
    <source>
        <dbReference type="EMBL" id="CAL1711410.1"/>
    </source>
</evidence>
<dbReference type="PROSITE" id="PS01360">
    <property type="entry name" value="ZF_MYND_1"/>
    <property type="match status" value="1"/>
</dbReference>
<dbReference type="InterPro" id="IPR002893">
    <property type="entry name" value="Znf_MYND"/>
</dbReference>
<organism evidence="6 7">
    <name type="scientific">Somion occarium</name>
    <dbReference type="NCBI Taxonomy" id="3059160"/>
    <lineage>
        <taxon>Eukaryota</taxon>
        <taxon>Fungi</taxon>
        <taxon>Dikarya</taxon>
        <taxon>Basidiomycota</taxon>
        <taxon>Agaricomycotina</taxon>
        <taxon>Agaricomycetes</taxon>
        <taxon>Polyporales</taxon>
        <taxon>Cerrenaceae</taxon>
        <taxon>Somion</taxon>
    </lineage>
</organism>
<keyword evidence="3" id="KW-0862">Zinc</keyword>
<keyword evidence="1" id="KW-0479">Metal-binding</keyword>